<evidence type="ECO:0000259" key="2">
    <source>
        <dbReference type="Pfam" id="PF25438"/>
    </source>
</evidence>
<dbReference type="RefSeq" id="XP_024325765.1">
    <property type="nucleotide sequence ID" value="XM_024466997.1"/>
</dbReference>
<dbReference type="InterPro" id="IPR057218">
    <property type="entry name" value="DUF7896"/>
</dbReference>
<dbReference type="GeneID" id="36286426"/>
<dbReference type="AlphaFoldDB" id="A0A177AH26"/>
<gene>
    <name evidence="3" type="ORF">VC83_03349</name>
</gene>
<feature type="compositionally biased region" description="Basic residues" evidence="1">
    <location>
        <begin position="161"/>
        <end position="170"/>
    </location>
</feature>
<sequence length="170" mass="19145">MVKKWVCIEPLDGTEEEFRPINSLVKCKACNQQNKKYNAYYNAARHLRCVHFVPKTRDRKKADGGDWPPMEELKRWMKEVYESSDAAQQDDDGESASEDDVFIAGLEDPTSMSISASQSSNHMMFFDQSFLYPTAATDAPMFDCSSSGGSSFSTAPLLTKMRTRSAKSKQ</sequence>
<evidence type="ECO:0000256" key="1">
    <source>
        <dbReference type="SAM" id="MobiDB-lite"/>
    </source>
</evidence>
<feature type="domain" description="DUF7896" evidence="2">
    <location>
        <begin position="1"/>
        <end position="80"/>
    </location>
</feature>
<feature type="region of interest" description="Disordered" evidence="1">
    <location>
        <begin position="145"/>
        <end position="170"/>
    </location>
</feature>
<dbReference type="PANTHER" id="PTHR42031:SF1">
    <property type="entry name" value="KEY LIME PATHOGENICITY PROTEIN"/>
    <property type="match status" value="1"/>
</dbReference>
<dbReference type="Pfam" id="PF25438">
    <property type="entry name" value="DUF7896"/>
    <property type="match status" value="1"/>
</dbReference>
<dbReference type="OrthoDB" id="5377599at2759"/>
<accession>A0A177AH26</accession>
<dbReference type="EMBL" id="KV441391">
    <property type="protein sequence ID" value="OAF60484.1"/>
    <property type="molecule type" value="Genomic_DNA"/>
</dbReference>
<dbReference type="Proteomes" id="UP000077154">
    <property type="component" value="Unassembled WGS sequence"/>
</dbReference>
<dbReference type="VEuPathDB" id="FungiDB:GMDG_05481"/>
<reference evidence="3" key="1">
    <citation type="submission" date="2016-03" db="EMBL/GenBank/DDBJ databases">
        <title>Updated assembly of Pseudogymnoascus destructans, the fungus causing white-nose syndrome of bats.</title>
        <authorList>
            <person name="Palmer J.M."/>
            <person name="Drees K.P."/>
            <person name="Foster J.T."/>
            <person name="Lindner D.L."/>
        </authorList>
    </citation>
    <scope>NUCLEOTIDE SEQUENCE [LARGE SCALE GENOMIC DNA]</scope>
    <source>
        <strain evidence="3">20631-21</strain>
    </source>
</reference>
<proteinExistence type="predicted"/>
<dbReference type="PANTHER" id="PTHR42031">
    <property type="entry name" value="KEY LIME PATHOGENICITY PROTEIN"/>
    <property type="match status" value="1"/>
</dbReference>
<protein>
    <recommendedName>
        <fullName evidence="2">DUF7896 domain-containing protein</fullName>
    </recommendedName>
</protein>
<organism evidence="3">
    <name type="scientific">Pseudogymnoascus destructans</name>
    <dbReference type="NCBI Taxonomy" id="655981"/>
    <lineage>
        <taxon>Eukaryota</taxon>
        <taxon>Fungi</taxon>
        <taxon>Dikarya</taxon>
        <taxon>Ascomycota</taxon>
        <taxon>Pezizomycotina</taxon>
        <taxon>Leotiomycetes</taxon>
        <taxon>Thelebolales</taxon>
        <taxon>Thelebolaceae</taxon>
        <taxon>Pseudogymnoascus</taxon>
    </lineage>
</organism>
<name>A0A177AH26_9PEZI</name>
<evidence type="ECO:0000313" key="3">
    <source>
        <dbReference type="EMBL" id="OAF60484.1"/>
    </source>
</evidence>